<keyword evidence="2" id="KW-0472">Membrane</keyword>
<organism evidence="3">
    <name type="scientific">Chrysotila carterae</name>
    <name type="common">Marine alga</name>
    <name type="synonym">Syracosphaera carterae</name>
    <dbReference type="NCBI Taxonomy" id="13221"/>
    <lineage>
        <taxon>Eukaryota</taxon>
        <taxon>Haptista</taxon>
        <taxon>Haptophyta</taxon>
        <taxon>Prymnesiophyceae</taxon>
        <taxon>Isochrysidales</taxon>
        <taxon>Isochrysidaceae</taxon>
        <taxon>Chrysotila</taxon>
    </lineage>
</organism>
<feature type="transmembrane region" description="Helical" evidence="2">
    <location>
        <begin position="12"/>
        <end position="33"/>
    </location>
</feature>
<proteinExistence type="predicted"/>
<sequence>MAAAKKPRSCLAKAIGAFLDGGIIGGAIGGIMASRTAIAFGPSLGALRILAVGMGQSGLSLGGFLAAYNGGICSLERMRNKRDVANPFIVGGIMGVAGSIPSYATPVATAPWAYRNPRALAGAGLSSALLCSFFWSISGPRESGDGRAAGTPPAEQPRTGMPAQAPPPPSYSGTYQGSRVPRDGYDGTYPSPGADDSTEDLQPDSGDDPNENEQLQAVPGAEQLSDPWAKK</sequence>
<evidence type="ECO:0000256" key="2">
    <source>
        <dbReference type="SAM" id="Phobius"/>
    </source>
</evidence>
<dbReference type="EMBL" id="HBIZ01061606">
    <property type="protein sequence ID" value="CAE0785490.1"/>
    <property type="molecule type" value="Transcribed_RNA"/>
</dbReference>
<evidence type="ECO:0000256" key="1">
    <source>
        <dbReference type="SAM" id="MobiDB-lite"/>
    </source>
</evidence>
<feature type="transmembrane region" description="Helical" evidence="2">
    <location>
        <begin position="119"/>
        <end position="137"/>
    </location>
</feature>
<dbReference type="AlphaFoldDB" id="A0A7S4C3Y9"/>
<evidence type="ECO:0000313" key="3">
    <source>
        <dbReference type="EMBL" id="CAE0785490.1"/>
    </source>
</evidence>
<gene>
    <name evidence="3" type="ORF">PCAR00345_LOCUS38198</name>
</gene>
<feature type="compositionally biased region" description="Acidic residues" evidence="1">
    <location>
        <begin position="196"/>
        <end position="211"/>
    </location>
</feature>
<keyword evidence="2" id="KW-0812">Transmembrane</keyword>
<feature type="transmembrane region" description="Helical" evidence="2">
    <location>
        <begin position="45"/>
        <end position="68"/>
    </location>
</feature>
<evidence type="ECO:0008006" key="4">
    <source>
        <dbReference type="Google" id="ProtNLM"/>
    </source>
</evidence>
<protein>
    <recommendedName>
        <fullName evidence="4">Mitochondrial import inner membrane translocase subunit TIM22</fullName>
    </recommendedName>
</protein>
<reference evidence="3" key="1">
    <citation type="submission" date="2021-01" db="EMBL/GenBank/DDBJ databases">
        <authorList>
            <person name="Corre E."/>
            <person name="Pelletier E."/>
            <person name="Niang G."/>
            <person name="Scheremetjew M."/>
            <person name="Finn R."/>
            <person name="Kale V."/>
            <person name="Holt S."/>
            <person name="Cochrane G."/>
            <person name="Meng A."/>
            <person name="Brown T."/>
            <person name="Cohen L."/>
        </authorList>
    </citation>
    <scope>NUCLEOTIDE SEQUENCE</scope>
    <source>
        <strain evidence="3">CCMP645</strain>
    </source>
</reference>
<feature type="region of interest" description="Disordered" evidence="1">
    <location>
        <begin position="143"/>
        <end position="231"/>
    </location>
</feature>
<accession>A0A7S4C3Y9</accession>
<keyword evidence="2" id="KW-1133">Transmembrane helix</keyword>
<name>A0A7S4C3Y9_CHRCT</name>
<feature type="transmembrane region" description="Helical" evidence="2">
    <location>
        <begin position="88"/>
        <end position="113"/>
    </location>
</feature>